<dbReference type="EC" id="3.1.26.4" evidence="2"/>
<dbReference type="InterPro" id="IPR043128">
    <property type="entry name" value="Rev_trsase/Diguanyl_cyclase"/>
</dbReference>
<evidence type="ECO:0000256" key="1">
    <source>
        <dbReference type="ARBA" id="ARBA00010879"/>
    </source>
</evidence>
<dbReference type="InterPro" id="IPR041577">
    <property type="entry name" value="RT_RNaseH_2"/>
</dbReference>
<proteinExistence type="inferred from homology"/>
<comment type="caution">
    <text evidence="7">The sequence shown here is derived from an EMBL/GenBank/DDBJ whole genome shotgun (WGS) entry which is preliminary data.</text>
</comment>
<dbReference type="Gene3D" id="3.10.10.10">
    <property type="entry name" value="HIV Type 1 Reverse Transcriptase, subunit A, domain 1"/>
    <property type="match status" value="1"/>
</dbReference>
<dbReference type="OrthoDB" id="9950135at2759"/>
<dbReference type="EMBL" id="JAINUF010000008">
    <property type="protein sequence ID" value="KAJ8352135.1"/>
    <property type="molecule type" value="Genomic_DNA"/>
</dbReference>
<dbReference type="FunFam" id="3.10.20.370:FF:000001">
    <property type="entry name" value="Retrovirus-related Pol polyprotein from transposon 17.6-like protein"/>
    <property type="match status" value="1"/>
</dbReference>
<evidence type="ECO:0000256" key="3">
    <source>
        <dbReference type="ARBA" id="ARBA00023268"/>
    </source>
</evidence>
<evidence type="ECO:0000256" key="4">
    <source>
        <dbReference type="ARBA" id="ARBA00039658"/>
    </source>
</evidence>
<dbReference type="Gene3D" id="3.10.20.370">
    <property type="match status" value="1"/>
</dbReference>
<dbReference type="PANTHER" id="PTHR37984">
    <property type="entry name" value="PROTEIN CBG26694"/>
    <property type="match status" value="1"/>
</dbReference>
<evidence type="ECO:0000256" key="2">
    <source>
        <dbReference type="ARBA" id="ARBA00012180"/>
    </source>
</evidence>
<dbReference type="AlphaFoldDB" id="A0A9Q1ISV1"/>
<dbReference type="CDD" id="cd01647">
    <property type="entry name" value="RT_LTR"/>
    <property type="match status" value="1"/>
</dbReference>
<dbReference type="InterPro" id="IPR050951">
    <property type="entry name" value="Retrovirus_Pol_polyprotein"/>
</dbReference>
<reference evidence="7" key="1">
    <citation type="journal article" date="2023" name="Science">
        <title>Genome structures resolve the early diversification of teleost fishes.</title>
        <authorList>
            <person name="Parey E."/>
            <person name="Louis A."/>
            <person name="Montfort J."/>
            <person name="Bouchez O."/>
            <person name="Roques C."/>
            <person name="Iampietro C."/>
            <person name="Lluch J."/>
            <person name="Castinel A."/>
            <person name="Donnadieu C."/>
            <person name="Desvignes T."/>
            <person name="Floi Bucao C."/>
            <person name="Jouanno E."/>
            <person name="Wen M."/>
            <person name="Mejri S."/>
            <person name="Dirks R."/>
            <person name="Jansen H."/>
            <person name="Henkel C."/>
            <person name="Chen W.J."/>
            <person name="Zahm M."/>
            <person name="Cabau C."/>
            <person name="Klopp C."/>
            <person name="Thompson A.W."/>
            <person name="Robinson-Rechavi M."/>
            <person name="Braasch I."/>
            <person name="Lecointre G."/>
            <person name="Bobe J."/>
            <person name="Postlethwait J.H."/>
            <person name="Berthelot C."/>
            <person name="Roest Crollius H."/>
            <person name="Guiguen Y."/>
        </authorList>
    </citation>
    <scope>NUCLEOTIDE SEQUENCE</scope>
    <source>
        <strain evidence="7">WJC10195</strain>
    </source>
</reference>
<dbReference type="GO" id="GO:0004523">
    <property type="term" value="F:RNA-DNA hybrid ribonuclease activity"/>
    <property type="evidence" value="ECO:0007669"/>
    <property type="project" value="UniProtKB-EC"/>
</dbReference>
<evidence type="ECO:0000313" key="8">
    <source>
        <dbReference type="Proteomes" id="UP001152622"/>
    </source>
</evidence>
<dbReference type="FunFam" id="1.10.340.70:FF:000001">
    <property type="entry name" value="Retrovirus-related Pol polyprotein from transposon gypsy-like Protein"/>
    <property type="match status" value="1"/>
</dbReference>
<feature type="region of interest" description="Disordered" evidence="5">
    <location>
        <begin position="429"/>
        <end position="457"/>
    </location>
</feature>
<dbReference type="SUPFAM" id="SSF56672">
    <property type="entry name" value="DNA/RNA polymerases"/>
    <property type="match status" value="1"/>
</dbReference>
<sequence>MEQNSEGLTEQQQRGLWDVLYEHRAAFATSPTDLGQTHLLEHHIDTGAARPIRQRPRRIPDLSLRFCVDMRPLNDVTVKDAYPLPRVDEALDKVRGSSWFSTLDLRSGYWQVPRSAESRPKMAFSTRTGIWQFTVMPFGLCNAPATFERLMEKVLADVPTENVQVYLDDVLIHAPDFDTALRSLHLAISKIKEAGLKLHPEKCKLLRQEITFLGHQVSGAGVAAMEGKVAAQAFETLKESLCQAPVLVGPDLEGELVLDTDVSNEGLGAVLAQVTPSGERVIAYYSRALSKPERNYCITRRELLAVVEAVSHFSRAEVREVEAAKAWGEQCMALRLEESADWAKDQREDTELSKILCWLEGGRKTDWPEVAAEGPVVKGLWAQWEGLMVQDEVLWRRWREPATGRNRWQVVVPESRRVEVLEVNHGQPGVGHFGVNKTPHQDRHTGDHRVYPRPVDVRPGTTDAAIPSFWAPSRHTVSTCMSWVRRPRERLGVARAFARQQAESAGTRQKRAYDQHTKGAHFKTSDLLLVYGPKRTKGKSPKLQSAWVGPCTVLERLGEVVYRVRLVPRGRAVVLHHDRLAPYRGAARPTSSGSPAWGTPHQQRGPTGTAGSPLPQPPAPAASGSSRDPGKSVTAYQDAQETTVFSGL</sequence>
<dbReference type="InterPro" id="IPR054465">
    <property type="entry name" value="Integrase_p58-like_C"/>
</dbReference>
<feature type="compositionally biased region" description="Basic and acidic residues" evidence="5">
    <location>
        <begin position="439"/>
        <end position="450"/>
    </location>
</feature>
<feature type="domain" description="Reverse transcriptase" evidence="6">
    <location>
        <begin position="1"/>
        <end position="217"/>
    </location>
</feature>
<comment type="similarity">
    <text evidence="1">Belongs to the beta type-B retroviral polymerase family. HERV class-II K(HML-2) pol subfamily.</text>
</comment>
<feature type="region of interest" description="Disordered" evidence="5">
    <location>
        <begin position="584"/>
        <end position="635"/>
    </location>
</feature>
<keyword evidence="8" id="KW-1185">Reference proteome</keyword>
<dbReference type="PANTHER" id="PTHR37984:SF5">
    <property type="entry name" value="PROTEIN NYNRIN-LIKE"/>
    <property type="match status" value="1"/>
</dbReference>
<evidence type="ECO:0000313" key="7">
    <source>
        <dbReference type="EMBL" id="KAJ8352135.1"/>
    </source>
</evidence>
<dbReference type="Pfam" id="PF00078">
    <property type="entry name" value="RVT_1"/>
    <property type="match status" value="1"/>
</dbReference>
<organism evidence="7 8">
    <name type="scientific">Synaphobranchus kaupii</name>
    <name type="common">Kaup's arrowtooth eel</name>
    <dbReference type="NCBI Taxonomy" id="118154"/>
    <lineage>
        <taxon>Eukaryota</taxon>
        <taxon>Metazoa</taxon>
        <taxon>Chordata</taxon>
        <taxon>Craniata</taxon>
        <taxon>Vertebrata</taxon>
        <taxon>Euteleostomi</taxon>
        <taxon>Actinopterygii</taxon>
        <taxon>Neopterygii</taxon>
        <taxon>Teleostei</taxon>
        <taxon>Anguilliformes</taxon>
        <taxon>Synaphobranchidae</taxon>
        <taxon>Synaphobranchus</taxon>
    </lineage>
</organism>
<name>A0A9Q1ISV1_SYNKA</name>
<dbReference type="Gene3D" id="3.30.70.270">
    <property type="match status" value="1"/>
</dbReference>
<evidence type="ECO:0000256" key="5">
    <source>
        <dbReference type="SAM" id="MobiDB-lite"/>
    </source>
</evidence>
<dbReference type="PROSITE" id="PS50878">
    <property type="entry name" value="RT_POL"/>
    <property type="match status" value="1"/>
</dbReference>
<protein>
    <recommendedName>
        <fullName evidence="4">Gypsy retrotransposon integrase-like protein 1</fullName>
        <ecNumber evidence="2">3.1.26.4</ecNumber>
    </recommendedName>
</protein>
<accession>A0A9Q1ISV1</accession>
<dbReference type="Proteomes" id="UP001152622">
    <property type="component" value="Chromosome 8"/>
</dbReference>
<dbReference type="Pfam" id="PF17919">
    <property type="entry name" value="RT_RNaseH_2"/>
    <property type="match status" value="1"/>
</dbReference>
<feature type="compositionally biased region" description="Polar residues" evidence="5">
    <location>
        <begin position="589"/>
        <end position="606"/>
    </location>
</feature>
<keyword evidence="3" id="KW-0511">Multifunctional enzyme</keyword>
<dbReference type="InterPro" id="IPR043502">
    <property type="entry name" value="DNA/RNA_pol_sf"/>
</dbReference>
<evidence type="ECO:0000259" key="6">
    <source>
        <dbReference type="PROSITE" id="PS50878"/>
    </source>
</evidence>
<gene>
    <name evidence="7" type="ORF">SKAU_G00236110</name>
</gene>
<dbReference type="Pfam" id="PF22938">
    <property type="entry name" value="Integrase_p58_C"/>
    <property type="match status" value="1"/>
</dbReference>
<dbReference type="InterPro" id="IPR000477">
    <property type="entry name" value="RT_dom"/>
</dbReference>